<dbReference type="InterPro" id="IPR049557">
    <property type="entry name" value="Transketolase_CS"/>
</dbReference>
<gene>
    <name evidence="12" type="ORF">E3J33_00110</name>
</gene>
<comment type="caution">
    <text evidence="12">The sequence shown here is derived from an EMBL/GenBank/DDBJ whole genome shotgun (WGS) entry which is preliminary data.</text>
</comment>
<sequence length="640" mass="70504">MSWGFDSEKLSEEKIAKLKDLAKLARGDILKMTTLAKSGHPGGSMSSIDIYLVLYSCANVDPAHPYWAERDRIVISHGHTSPGVYAALARVGFFEVDSVITRFRKAGTIFEGHVERGIPGVEWSSGNLGQGLSAGCGFALASKLHQRNYQVFVVMSDGEQAKGQVGEARRFAKKYSLNNLTVIIDYNRLQLSGPLDKIMPQNIKENYLADGWEILEADGHDYQQIYQAIRTGVKNSQSPIVIMANTLMGKGVSFMENKFEFHGMPLTSDECATALSELGLENDMERYLHLRNKILERKPEKKRPPEKIKIDSGQPRSYGPDEITDNRSAFGQALKDLGELNSNRPGRSPLAVLDCDLVGSVKTQKFAQDHPDHFFQAGIQEHNTATVAGALSTQGIVTFFADFGVFGVDETYNQHRLNDLNQTNLKLVCTHNGIDVGQDGKTHQCIDYVGIINNLYGYKIIIPADPNQTDRVIRYIASQPGNFFVGVGRSKFRVILKEDGSPFFAGDYQFRYGKAEVIREGGQAAIITTGSMVHRAVQAWETLKKRGCQARIINVSCLSDLDESTLTEAAGTGIVVTYEDHNVKTGLGSLVANFLAENSLVPRFRKLGITSYGGSGLSEDLFRMQGLDIESLVETVLGGR</sequence>
<evidence type="ECO:0000256" key="3">
    <source>
        <dbReference type="ARBA" id="ARBA00001964"/>
    </source>
</evidence>
<name>A0A523YSC5_UNCAE</name>
<comment type="similarity">
    <text evidence="4">Belongs to the transketolase family.</text>
</comment>
<dbReference type="InterPro" id="IPR005475">
    <property type="entry name" value="Transketolase-like_Pyr-bd"/>
</dbReference>
<feature type="domain" description="Transketolase-like pyrimidine-binding" evidence="11">
    <location>
        <begin position="324"/>
        <end position="494"/>
    </location>
</feature>
<dbReference type="PROSITE" id="PS00801">
    <property type="entry name" value="TRANSKETOLASE_1"/>
    <property type="match status" value="1"/>
</dbReference>
<feature type="region of interest" description="Disordered" evidence="10">
    <location>
        <begin position="296"/>
        <end position="325"/>
    </location>
</feature>
<evidence type="ECO:0000259" key="11">
    <source>
        <dbReference type="SMART" id="SM00861"/>
    </source>
</evidence>
<dbReference type="EMBL" id="SOIJ01000007">
    <property type="protein sequence ID" value="TET94413.1"/>
    <property type="molecule type" value="Genomic_DNA"/>
</dbReference>
<dbReference type="Proteomes" id="UP000316925">
    <property type="component" value="Unassembled WGS sequence"/>
</dbReference>
<evidence type="ECO:0000256" key="2">
    <source>
        <dbReference type="ARBA" id="ARBA00001946"/>
    </source>
</evidence>
<evidence type="ECO:0000256" key="4">
    <source>
        <dbReference type="ARBA" id="ARBA00007131"/>
    </source>
</evidence>
<dbReference type="FunFam" id="3.40.50.970:FF:000129">
    <property type="entry name" value="Transketolase"/>
    <property type="match status" value="1"/>
</dbReference>
<evidence type="ECO:0000313" key="13">
    <source>
        <dbReference type="Proteomes" id="UP000316925"/>
    </source>
</evidence>
<dbReference type="SMART" id="SM00861">
    <property type="entry name" value="Transket_pyr"/>
    <property type="match status" value="1"/>
</dbReference>
<evidence type="ECO:0000256" key="9">
    <source>
        <dbReference type="ARBA" id="ARBA00023052"/>
    </source>
</evidence>
<evidence type="ECO:0000256" key="7">
    <source>
        <dbReference type="ARBA" id="ARBA00022723"/>
    </source>
</evidence>
<dbReference type="PANTHER" id="PTHR43825:SF1">
    <property type="entry name" value="TRANSKETOLASE-LIKE PYRIMIDINE-BINDING DOMAIN-CONTAINING PROTEIN"/>
    <property type="match status" value="1"/>
</dbReference>
<dbReference type="GO" id="GO:0019682">
    <property type="term" value="P:glyceraldehyde-3-phosphate metabolic process"/>
    <property type="evidence" value="ECO:0007669"/>
    <property type="project" value="UniProtKB-ARBA"/>
</dbReference>
<comment type="cofactor">
    <cofactor evidence="2">
        <name>Mg(2+)</name>
        <dbReference type="ChEBI" id="CHEBI:18420"/>
    </cofactor>
</comment>
<keyword evidence="7" id="KW-0479">Metal-binding</keyword>
<evidence type="ECO:0000256" key="1">
    <source>
        <dbReference type="ARBA" id="ARBA00001936"/>
    </source>
</evidence>
<dbReference type="SUPFAM" id="SSF52922">
    <property type="entry name" value="TK C-terminal domain-like"/>
    <property type="match status" value="1"/>
</dbReference>
<dbReference type="CDD" id="cd02012">
    <property type="entry name" value="TPP_TK"/>
    <property type="match status" value="1"/>
</dbReference>
<dbReference type="GO" id="GO:0046872">
    <property type="term" value="F:metal ion binding"/>
    <property type="evidence" value="ECO:0007669"/>
    <property type="project" value="UniProtKB-KW"/>
</dbReference>
<dbReference type="InterPro" id="IPR009014">
    <property type="entry name" value="Transketo_C/PFOR_II"/>
</dbReference>
<dbReference type="SUPFAM" id="SSF52518">
    <property type="entry name" value="Thiamin diphosphate-binding fold (THDP-binding)"/>
    <property type="match status" value="2"/>
</dbReference>
<keyword evidence="9" id="KW-0786">Thiamine pyrophosphate</keyword>
<evidence type="ECO:0000256" key="6">
    <source>
        <dbReference type="ARBA" id="ARBA00022679"/>
    </source>
</evidence>
<evidence type="ECO:0000256" key="5">
    <source>
        <dbReference type="ARBA" id="ARBA00011738"/>
    </source>
</evidence>
<dbReference type="NCBIfam" id="NF004556">
    <property type="entry name" value="PRK05899.2-2"/>
    <property type="match status" value="1"/>
</dbReference>
<reference evidence="12 13" key="1">
    <citation type="submission" date="2019-03" db="EMBL/GenBank/DDBJ databases">
        <title>Metabolic potential of uncultured bacteria and archaea associated with petroleum seepage in deep-sea sediments.</title>
        <authorList>
            <person name="Dong X."/>
            <person name="Hubert C."/>
        </authorList>
    </citation>
    <scope>NUCLEOTIDE SEQUENCE [LARGE SCALE GENOMIC DNA]</scope>
    <source>
        <strain evidence="12">E29_bin28</strain>
    </source>
</reference>
<comment type="cofactor">
    <cofactor evidence="1">
        <name>Mn(2+)</name>
        <dbReference type="ChEBI" id="CHEBI:29035"/>
    </cofactor>
</comment>
<dbReference type="EC" id="2.2.1.1" evidence="12"/>
<comment type="cofactor">
    <cofactor evidence="3">
        <name>thiamine diphosphate</name>
        <dbReference type="ChEBI" id="CHEBI:58937"/>
    </cofactor>
</comment>
<dbReference type="Pfam" id="PF02780">
    <property type="entry name" value="Transketolase_C"/>
    <property type="match status" value="1"/>
</dbReference>
<dbReference type="InterPro" id="IPR033248">
    <property type="entry name" value="Transketolase_C"/>
</dbReference>
<dbReference type="Pfam" id="PF02779">
    <property type="entry name" value="Transket_pyr"/>
    <property type="match status" value="1"/>
</dbReference>
<dbReference type="InterPro" id="IPR051157">
    <property type="entry name" value="PDH/Transketolase"/>
</dbReference>
<dbReference type="AlphaFoldDB" id="A0A523YSC5"/>
<keyword evidence="8" id="KW-0460">Magnesium</keyword>
<feature type="compositionally biased region" description="Basic and acidic residues" evidence="10">
    <location>
        <begin position="296"/>
        <end position="310"/>
    </location>
</feature>
<evidence type="ECO:0000256" key="8">
    <source>
        <dbReference type="ARBA" id="ARBA00022842"/>
    </source>
</evidence>
<dbReference type="GO" id="GO:0005737">
    <property type="term" value="C:cytoplasm"/>
    <property type="evidence" value="ECO:0007669"/>
    <property type="project" value="UniProtKB-ARBA"/>
</dbReference>
<protein>
    <submittedName>
        <fullName evidence="12">Transketolase</fullName>
        <ecNumber evidence="12">2.2.1.1</ecNumber>
    </submittedName>
</protein>
<organism evidence="12 13">
    <name type="scientific">Aerophobetes bacterium</name>
    <dbReference type="NCBI Taxonomy" id="2030807"/>
    <lineage>
        <taxon>Bacteria</taxon>
        <taxon>Candidatus Aerophobota</taxon>
    </lineage>
</organism>
<keyword evidence="6 12" id="KW-0808">Transferase</keyword>
<dbReference type="Gene3D" id="3.40.50.970">
    <property type="match status" value="2"/>
</dbReference>
<dbReference type="Gene3D" id="3.40.50.920">
    <property type="match status" value="1"/>
</dbReference>
<proteinExistence type="inferred from homology"/>
<evidence type="ECO:0000313" key="12">
    <source>
        <dbReference type="EMBL" id="TET94413.1"/>
    </source>
</evidence>
<dbReference type="CDD" id="cd07033">
    <property type="entry name" value="TPP_PYR_DXS_TK_like"/>
    <property type="match status" value="1"/>
</dbReference>
<dbReference type="PANTHER" id="PTHR43825">
    <property type="entry name" value="PYRUVATE DEHYDROGENASE E1 COMPONENT"/>
    <property type="match status" value="1"/>
</dbReference>
<dbReference type="Pfam" id="PF00456">
    <property type="entry name" value="Transketolase_N"/>
    <property type="match status" value="1"/>
</dbReference>
<dbReference type="GO" id="GO:0004802">
    <property type="term" value="F:transketolase activity"/>
    <property type="evidence" value="ECO:0007669"/>
    <property type="project" value="UniProtKB-EC"/>
</dbReference>
<comment type="subunit">
    <text evidence="5">Homodimer.</text>
</comment>
<dbReference type="InterPro" id="IPR005474">
    <property type="entry name" value="Transketolase_N"/>
</dbReference>
<dbReference type="InterPro" id="IPR029061">
    <property type="entry name" value="THDP-binding"/>
</dbReference>
<evidence type="ECO:0000256" key="10">
    <source>
        <dbReference type="SAM" id="MobiDB-lite"/>
    </source>
</evidence>
<accession>A0A523YSC5</accession>